<dbReference type="AlphaFoldDB" id="A0A6M9Q117"/>
<proteinExistence type="predicted"/>
<reference evidence="1 2" key="1">
    <citation type="submission" date="2018-04" db="EMBL/GenBank/DDBJ databases">
        <title>Polynucleobacter sp. LimPoW16 genome.</title>
        <authorList>
            <person name="Hahn M.W."/>
        </authorList>
    </citation>
    <scope>NUCLEOTIDE SEQUENCE [LARGE SCALE GENOMIC DNA]</scope>
    <source>
        <strain evidence="1 2">LimPoW16</strain>
    </source>
</reference>
<dbReference type="RefSeq" id="WP_173943846.1">
    <property type="nucleotide sequence ID" value="NZ_CBCSCD010000001.1"/>
</dbReference>
<gene>
    <name evidence="1" type="ORF">DCO16_09010</name>
</gene>
<dbReference type="Proteomes" id="UP000500806">
    <property type="component" value="Chromosome"/>
</dbReference>
<keyword evidence="2" id="KW-1185">Reference proteome</keyword>
<dbReference type="EMBL" id="CP028941">
    <property type="protein sequence ID" value="QKM63706.1"/>
    <property type="molecule type" value="Genomic_DNA"/>
</dbReference>
<dbReference type="KEGG" id="pani:DCO16_09010"/>
<protein>
    <submittedName>
        <fullName evidence="1">Uncharacterized protein</fullName>
    </submittedName>
</protein>
<evidence type="ECO:0000313" key="2">
    <source>
        <dbReference type="Proteomes" id="UP000500806"/>
    </source>
</evidence>
<name>A0A6M9Q117_9BURK</name>
<evidence type="ECO:0000313" key="1">
    <source>
        <dbReference type="EMBL" id="QKM63706.1"/>
    </source>
</evidence>
<accession>A0A6M9Q117</accession>
<organism evidence="1 2">
    <name type="scientific">Polynucleobacter antarcticus</name>
    <dbReference type="NCBI Taxonomy" id="1743162"/>
    <lineage>
        <taxon>Bacteria</taxon>
        <taxon>Pseudomonadati</taxon>
        <taxon>Pseudomonadota</taxon>
        <taxon>Betaproteobacteria</taxon>
        <taxon>Burkholderiales</taxon>
        <taxon>Burkholderiaceae</taxon>
        <taxon>Polynucleobacter</taxon>
    </lineage>
</organism>
<sequence length="252" mass="28053">MNTPKIPKIVIVIGSAKDAIRYQSISKQAHTLVTINNAWRIREDWDYLVYPEDFPVENVPKEIAANQQLIVAEDFVPTQNAYGGFVYAGGTMAFTTAYWVLGKLKPDVMAFIGCDMVYPADGKQTHFYGFGAPDPLRDDVTLQSLEAKSQRLLVLAAQQNCLCVNLSDQLTSRLTFPRVSIAQLEGITNLDVEEKLHAVQVQFDASLVKGALDAETILGHYIESGRYWEHVASLSRTELAKIDALWMASQVN</sequence>